<dbReference type="InterPro" id="IPR013087">
    <property type="entry name" value="Znf_C2H2_type"/>
</dbReference>
<dbReference type="SMART" id="SM00355">
    <property type="entry name" value="ZnF_C2H2"/>
    <property type="match status" value="2"/>
</dbReference>
<keyword evidence="12" id="KW-1185">Reference proteome</keyword>
<evidence type="ECO:0000313" key="10">
    <source>
        <dbReference type="EMBL" id="WPB01447.1"/>
    </source>
</evidence>
<dbReference type="EMBL" id="CP134187">
    <property type="protein sequence ID" value="WPB01447.1"/>
    <property type="molecule type" value="Genomic_DNA"/>
</dbReference>
<feature type="region of interest" description="Disordered" evidence="7">
    <location>
        <begin position="446"/>
        <end position="513"/>
    </location>
</feature>
<dbReference type="Proteomes" id="UP000230605">
    <property type="component" value="Chromosome 4"/>
</dbReference>
<evidence type="ECO:0000256" key="2">
    <source>
        <dbReference type="ARBA" id="ARBA00022737"/>
    </source>
</evidence>
<feature type="region of interest" description="Disordered" evidence="7">
    <location>
        <begin position="710"/>
        <end position="731"/>
    </location>
</feature>
<evidence type="ECO:0000256" key="5">
    <source>
        <dbReference type="ARBA" id="ARBA00023242"/>
    </source>
</evidence>
<dbReference type="InterPro" id="IPR055499">
    <property type="entry name" value="DUF7071"/>
</dbReference>
<evidence type="ECO:0000256" key="7">
    <source>
        <dbReference type="SAM" id="MobiDB-lite"/>
    </source>
</evidence>
<dbReference type="InterPro" id="IPR036236">
    <property type="entry name" value="Znf_C2H2_sf"/>
</dbReference>
<keyword evidence="1" id="KW-0479">Metal-binding</keyword>
<dbReference type="Gene3D" id="3.30.160.60">
    <property type="entry name" value="Classic Zinc Finger"/>
    <property type="match status" value="1"/>
</dbReference>
<dbReference type="SUPFAM" id="SSF57667">
    <property type="entry name" value="beta-beta-alpha zinc fingers"/>
    <property type="match status" value="1"/>
</dbReference>
<dbReference type="Proteomes" id="UP001302367">
    <property type="component" value="Chromosome 4"/>
</dbReference>
<evidence type="ECO:0000256" key="1">
    <source>
        <dbReference type="ARBA" id="ARBA00022723"/>
    </source>
</evidence>
<dbReference type="InterPro" id="IPR050826">
    <property type="entry name" value="Krueppel_C2H2_ZnFinger"/>
</dbReference>
<proteinExistence type="predicted"/>
<evidence type="ECO:0000259" key="8">
    <source>
        <dbReference type="PROSITE" id="PS50157"/>
    </source>
</evidence>
<dbReference type="Pfam" id="PF00096">
    <property type="entry name" value="zf-C2H2"/>
    <property type="match status" value="1"/>
</dbReference>
<evidence type="ECO:0000313" key="12">
    <source>
        <dbReference type="Proteomes" id="UP001302367"/>
    </source>
</evidence>
<dbReference type="Pfam" id="PF23257">
    <property type="entry name" value="DUF7071"/>
    <property type="match status" value="1"/>
</dbReference>
<gene>
    <name evidence="9" type="ORF">CB0940_04227</name>
    <name evidence="10" type="ORF">RHO25_006073</name>
</gene>
<evidence type="ECO:0000256" key="3">
    <source>
        <dbReference type="ARBA" id="ARBA00022771"/>
    </source>
</evidence>
<organism evidence="9 11">
    <name type="scientific">Cercospora beticola</name>
    <name type="common">Sugarbeet leaf spot fungus</name>
    <dbReference type="NCBI Taxonomy" id="122368"/>
    <lineage>
        <taxon>Eukaryota</taxon>
        <taxon>Fungi</taxon>
        <taxon>Dikarya</taxon>
        <taxon>Ascomycota</taxon>
        <taxon>Pezizomycotina</taxon>
        <taxon>Dothideomycetes</taxon>
        <taxon>Dothideomycetidae</taxon>
        <taxon>Mycosphaerellales</taxon>
        <taxon>Mycosphaerellaceae</taxon>
        <taxon>Cercospora</taxon>
    </lineage>
</organism>
<feature type="region of interest" description="Disordered" evidence="7">
    <location>
        <begin position="331"/>
        <end position="376"/>
    </location>
</feature>
<feature type="compositionally biased region" description="Polar residues" evidence="7">
    <location>
        <begin position="710"/>
        <end position="729"/>
    </location>
</feature>
<evidence type="ECO:0000313" key="11">
    <source>
        <dbReference type="Proteomes" id="UP000230605"/>
    </source>
</evidence>
<keyword evidence="2" id="KW-0677">Repeat</keyword>
<evidence type="ECO:0000256" key="4">
    <source>
        <dbReference type="ARBA" id="ARBA00022833"/>
    </source>
</evidence>
<accession>A0A2G5HKT1</accession>
<feature type="compositionally biased region" description="Low complexity" evidence="7">
    <location>
        <begin position="629"/>
        <end position="640"/>
    </location>
</feature>
<dbReference type="PANTHER" id="PTHR24377">
    <property type="entry name" value="IP01015P-RELATED"/>
    <property type="match status" value="1"/>
</dbReference>
<dbReference type="PROSITE" id="PS00028">
    <property type="entry name" value="ZINC_FINGER_C2H2_1"/>
    <property type="match status" value="1"/>
</dbReference>
<reference evidence="10 12" key="2">
    <citation type="submission" date="2023-09" db="EMBL/GenBank/DDBJ databases">
        <title>Complete-Gapless Cercospora beticola genome.</title>
        <authorList>
            <person name="Wyatt N.A."/>
            <person name="Spanner R.E."/>
            <person name="Bolton M.D."/>
        </authorList>
    </citation>
    <scope>NUCLEOTIDE SEQUENCE [LARGE SCALE GENOMIC DNA]</scope>
    <source>
        <strain evidence="10">Cb09-40</strain>
    </source>
</reference>
<feature type="region of interest" description="Disordered" evidence="7">
    <location>
        <begin position="566"/>
        <end position="656"/>
    </location>
</feature>
<dbReference type="OrthoDB" id="6365676at2759"/>
<dbReference type="GO" id="GO:0008270">
    <property type="term" value="F:zinc ion binding"/>
    <property type="evidence" value="ECO:0007669"/>
    <property type="project" value="UniProtKB-KW"/>
</dbReference>
<feature type="compositionally biased region" description="Basic and acidic residues" evidence="7">
    <location>
        <begin position="586"/>
        <end position="623"/>
    </location>
</feature>
<feature type="compositionally biased region" description="Basic residues" evidence="7">
    <location>
        <begin position="567"/>
        <end position="581"/>
    </location>
</feature>
<dbReference type="PROSITE" id="PS50157">
    <property type="entry name" value="ZINC_FINGER_C2H2_2"/>
    <property type="match status" value="2"/>
</dbReference>
<name>A0A2G5HKT1_CERBT</name>
<feature type="compositionally biased region" description="Polar residues" evidence="7">
    <location>
        <begin position="340"/>
        <end position="367"/>
    </location>
</feature>
<feature type="domain" description="C2H2-type" evidence="8">
    <location>
        <begin position="546"/>
        <end position="574"/>
    </location>
</feature>
<evidence type="ECO:0000313" key="9">
    <source>
        <dbReference type="EMBL" id="PIA93138.1"/>
    </source>
</evidence>
<feature type="domain" description="C2H2-type" evidence="8">
    <location>
        <begin position="513"/>
        <end position="545"/>
    </location>
</feature>
<sequence length="820" mass="90268">METRNNFTVDHKVDLLKYLIRTSHTWTDADLAAFFTHVQNTFAGFKGTKWEDQDLETKLRKEERLWLAECAGSRPRRRGHEKGSYYDNAMTTWKEIWNELLIKDWQNEVDCGRTYDQVPASLRDKLVFPTRPSASTTSSKSPSGTPQAPLMTAADSQKPADVVLEFDEDKLKSIIDNAVQEALRRGDKDTALAVQTVYRDSQEIWELRYLLEQIFKQTANAEQTSRFHKYIRAAKRKVKLQKAQQQADKVRQQGDRRAHKFAPVANMGKGSNSVAPIEAKRPDHAPAPAVQQKLEPLSPADAGPSQWPAAEIDENNAGMADTVHADTPDAQLAAEEKSAEQQATRTAKTNGSSASAETAVTSDSGYDTTDKQPHRDPLVTKILGNLQHEPSVKRLLRYDRALPTSANIKQLRKRESALEAIKDIITAHPAAKSDLTVLAKRLQERSARETAADGEQATAGAEHSEDEGSDHGLEEQEAEGVTPQTRRSLRPRRSIGEESSEQVSSERRRTHKWPCPMAQEAGCDQWFSSSGHAIRHANIHSGVKDYNCPECDKAFARKDNMMEHFRGVHKNRVSSKKRGRRSSVLSDREVGEDADRIAAERAAKRQKNSEKTFRNARAARDSSVESAGTTDSSLTDLTSSAEDRRPPAAGSSGSGTMTQLTHALELSANTPHANLDHAVKATAVGLAKDPATLLARLEAKMDALLTRQNTAPAHLSSSGTSTPNGTHTQPGAEHAIWSSAMSLLNIATSLDHNALDGQSPELVQFVARLTKTAAEAVIRASDSAKQLALTAKSVSEMLEDYDGFDEQISPIPKSPIRESD</sequence>
<dbReference type="AlphaFoldDB" id="A0A2G5HKT1"/>
<evidence type="ECO:0000256" key="6">
    <source>
        <dbReference type="PROSITE-ProRule" id="PRU00042"/>
    </source>
</evidence>
<keyword evidence="3 6" id="KW-0863">Zinc-finger</keyword>
<feature type="compositionally biased region" description="Low complexity" evidence="7">
    <location>
        <begin position="129"/>
        <end position="146"/>
    </location>
</feature>
<dbReference type="EMBL" id="LKMD01000105">
    <property type="protein sequence ID" value="PIA93138.1"/>
    <property type="molecule type" value="Genomic_DNA"/>
</dbReference>
<reference evidence="9 11" key="1">
    <citation type="submission" date="2015-10" db="EMBL/GenBank/DDBJ databases">
        <title>The cercosporin biosynthetic gene cluster was horizontally transferred to several fungal lineages and shown to be expanded in Cercospora beticola based on microsynteny with recipient genomes.</title>
        <authorList>
            <person name="De Jonge R."/>
            <person name="Ebert M.K."/>
            <person name="Suttle J.C."/>
            <person name="Jurick Ii W.M."/>
            <person name="Secor G.A."/>
            <person name="Thomma B.P."/>
            <person name="Van De Peer Y."/>
            <person name="Bolton M.D."/>
        </authorList>
    </citation>
    <scope>NUCLEOTIDE SEQUENCE [LARGE SCALE GENOMIC DNA]</scope>
    <source>
        <strain evidence="9 11">09-40</strain>
    </source>
</reference>
<keyword evidence="5" id="KW-0539">Nucleus</keyword>
<feature type="region of interest" description="Disordered" evidence="7">
    <location>
        <begin position="129"/>
        <end position="154"/>
    </location>
</feature>
<protein>
    <recommendedName>
        <fullName evidence="8">C2H2-type domain-containing protein</fullName>
    </recommendedName>
</protein>
<feature type="region of interest" description="Disordered" evidence="7">
    <location>
        <begin position="241"/>
        <end position="288"/>
    </location>
</feature>
<keyword evidence="4" id="KW-0862">Zinc</keyword>
<dbReference type="FunFam" id="3.30.160.60:FF:000100">
    <property type="entry name" value="Zinc finger 45-like"/>
    <property type="match status" value="1"/>
</dbReference>